<proteinExistence type="predicted"/>
<accession>A0A8E0RRN0</accession>
<name>A0A8E0RRN0_9TREM</name>
<evidence type="ECO:0000313" key="1">
    <source>
        <dbReference type="EMBL" id="KAA0189838.1"/>
    </source>
</evidence>
<gene>
    <name evidence="1" type="ORF">FBUS_02677</name>
</gene>
<reference evidence="1" key="1">
    <citation type="submission" date="2019-05" db="EMBL/GenBank/DDBJ databases">
        <title>Annotation for the trematode Fasciolopsis buski.</title>
        <authorList>
            <person name="Choi Y.-J."/>
        </authorList>
    </citation>
    <scope>NUCLEOTIDE SEQUENCE</scope>
    <source>
        <strain evidence="1">HT</strain>
        <tissue evidence="1">Whole worm</tissue>
    </source>
</reference>
<dbReference type="AlphaFoldDB" id="A0A8E0RRN0"/>
<keyword evidence="2" id="KW-1185">Reference proteome</keyword>
<organism evidence="1 2">
    <name type="scientific">Fasciolopsis buskii</name>
    <dbReference type="NCBI Taxonomy" id="27845"/>
    <lineage>
        <taxon>Eukaryota</taxon>
        <taxon>Metazoa</taxon>
        <taxon>Spiralia</taxon>
        <taxon>Lophotrochozoa</taxon>
        <taxon>Platyhelminthes</taxon>
        <taxon>Trematoda</taxon>
        <taxon>Digenea</taxon>
        <taxon>Plagiorchiida</taxon>
        <taxon>Echinostomata</taxon>
        <taxon>Echinostomatoidea</taxon>
        <taxon>Fasciolidae</taxon>
        <taxon>Fasciolopsis</taxon>
    </lineage>
</organism>
<dbReference type="Proteomes" id="UP000728185">
    <property type="component" value="Unassembled WGS sequence"/>
</dbReference>
<comment type="caution">
    <text evidence="1">The sequence shown here is derived from an EMBL/GenBank/DDBJ whole genome shotgun (WGS) entry which is preliminary data.</text>
</comment>
<sequence length="343" mass="40971">MQHRPSLRLDKLTGSHARIKKEIGKFQSSVCRKKEYENLTMAQKCAVFEAEITRMRQRLVRLQAECEVPIKTYTAYIEETEMRRAEIPALLEEFKRSVVLSGFDKRLGAVPTEMLLRYQEIYMTRKSAYNGHSFSPLICKQETQINRLLVDSSLKRIKMRQMRWIIRQREIWRAAFTPLEMERMRVLYRSAHQTFDDLKLQIGHQRWVHSRLLLRVNQILRRIKRQEMANDKIKEKILEAEKFADSLLGRLTLVNQQITESEQERKKILLVIKKQKLPALHRYIDKVVQVVEEKKHHIGRTRMDLTKVIIMCICMFERGNDAYILQPYAEIFSYLRLKYLEFG</sequence>
<evidence type="ECO:0000313" key="2">
    <source>
        <dbReference type="Proteomes" id="UP000728185"/>
    </source>
</evidence>
<dbReference type="OrthoDB" id="10259713at2759"/>
<dbReference type="EMBL" id="LUCM01007497">
    <property type="protein sequence ID" value="KAA0189838.1"/>
    <property type="molecule type" value="Genomic_DNA"/>
</dbReference>
<protein>
    <submittedName>
        <fullName evidence="1">Uncharacterized protein</fullName>
    </submittedName>
</protein>